<evidence type="ECO:0000256" key="1">
    <source>
        <dbReference type="SAM" id="MobiDB-lite"/>
    </source>
</evidence>
<keyword evidence="2" id="KW-0472">Membrane</keyword>
<sequence length="158" mass="17445">MEDPLLPYVSPRKKPPPLCPLPKHDEVVVHLTPSAIKDRLIFGPSTPTCSSPLLEALTLTFNSPKPSSSLEDPQDTQPQQQSWLIDPNYPSHKTNLHRSKTAPAMAVIRGVHHHNLVSRPQSGSQSIVCQAVIPLIGYFSLGVIIYWFNLLVLSVCLV</sequence>
<evidence type="ECO:0000256" key="2">
    <source>
        <dbReference type="SAM" id="Phobius"/>
    </source>
</evidence>
<feature type="transmembrane region" description="Helical" evidence="2">
    <location>
        <begin position="135"/>
        <end position="157"/>
    </location>
</feature>
<gene>
    <name evidence="3" type="ORF">QN277_012040</name>
</gene>
<comment type="caution">
    <text evidence="3">The sequence shown here is derived from an EMBL/GenBank/DDBJ whole genome shotgun (WGS) entry which is preliminary data.</text>
</comment>
<reference evidence="3" key="1">
    <citation type="submission" date="2023-10" db="EMBL/GenBank/DDBJ databases">
        <title>Chromosome-level genome of the transformable northern wattle, Acacia crassicarpa.</title>
        <authorList>
            <person name="Massaro I."/>
            <person name="Sinha N.R."/>
            <person name="Poethig S."/>
            <person name="Leichty A.R."/>
        </authorList>
    </citation>
    <scope>NUCLEOTIDE SEQUENCE</scope>
    <source>
        <strain evidence="3">Acra3RX</strain>
        <tissue evidence="3">Leaf</tissue>
    </source>
</reference>
<feature type="compositionally biased region" description="Polar residues" evidence="1">
    <location>
        <begin position="64"/>
        <end position="83"/>
    </location>
</feature>
<keyword evidence="4" id="KW-1185">Reference proteome</keyword>
<dbReference type="Proteomes" id="UP001293593">
    <property type="component" value="Unassembled WGS sequence"/>
</dbReference>
<dbReference type="AlphaFoldDB" id="A0AAE1TD00"/>
<protein>
    <submittedName>
        <fullName evidence="3">Uncharacterized protein</fullName>
    </submittedName>
</protein>
<organism evidence="3 4">
    <name type="scientific">Acacia crassicarpa</name>
    <name type="common">northern wattle</name>
    <dbReference type="NCBI Taxonomy" id="499986"/>
    <lineage>
        <taxon>Eukaryota</taxon>
        <taxon>Viridiplantae</taxon>
        <taxon>Streptophyta</taxon>
        <taxon>Embryophyta</taxon>
        <taxon>Tracheophyta</taxon>
        <taxon>Spermatophyta</taxon>
        <taxon>Magnoliopsida</taxon>
        <taxon>eudicotyledons</taxon>
        <taxon>Gunneridae</taxon>
        <taxon>Pentapetalae</taxon>
        <taxon>rosids</taxon>
        <taxon>fabids</taxon>
        <taxon>Fabales</taxon>
        <taxon>Fabaceae</taxon>
        <taxon>Caesalpinioideae</taxon>
        <taxon>mimosoid clade</taxon>
        <taxon>Acacieae</taxon>
        <taxon>Acacia</taxon>
    </lineage>
</organism>
<feature type="region of interest" description="Disordered" evidence="1">
    <location>
        <begin position="64"/>
        <end position="87"/>
    </location>
</feature>
<proteinExistence type="predicted"/>
<evidence type="ECO:0000313" key="4">
    <source>
        <dbReference type="Proteomes" id="UP001293593"/>
    </source>
</evidence>
<dbReference type="EMBL" id="JAWXYG010000002">
    <property type="protein sequence ID" value="KAK4280413.1"/>
    <property type="molecule type" value="Genomic_DNA"/>
</dbReference>
<accession>A0AAE1TD00</accession>
<name>A0AAE1TD00_9FABA</name>
<keyword evidence="2" id="KW-1133">Transmembrane helix</keyword>
<keyword evidence="2" id="KW-0812">Transmembrane</keyword>
<evidence type="ECO:0000313" key="3">
    <source>
        <dbReference type="EMBL" id="KAK4280413.1"/>
    </source>
</evidence>